<dbReference type="EMBL" id="MSDW01000001">
    <property type="protein sequence ID" value="OKY78861.1"/>
    <property type="molecule type" value="Genomic_DNA"/>
</dbReference>
<proteinExistence type="predicted"/>
<accession>A0A1Q6DWY0</accession>
<evidence type="ECO:0000313" key="1">
    <source>
        <dbReference type="EMBL" id="OKY78861.1"/>
    </source>
</evidence>
<reference evidence="1" key="1">
    <citation type="submission" date="2016-12" db="EMBL/GenBank/DDBJ databases">
        <title>Discovery of methanogenic haloarchaea.</title>
        <authorList>
            <person name="Sorokin D.Y."/>
            <person name="Makarova K.S."/>
            <person name="Abbas B."/>
            <person name="Ferrer M."/>
            <person name="Golyshin P.N."/>
        </authorList>
    </citation>
    <scope>NUCLEOTIDE SEQUENCE [LARGE SCALE GENOMIC DNA]</scope>
    <source>
        <strain evidence="1">HMET1</strain>
    </source>
</reference>
<dbReference type="InParanoid" id="A0A1Q6DWY0"/>
<dbReference type="AlphaFoldDB" id="A0A1Q6DWY0"/>
<sequence length="68" mass="8372">MLVEHLQDTPMEWMQKANYFWLCHQELSLYLSMERIVLPVDRMHEKIPMQKSKFHLNKVCREAHAFRK</sequence>
<protein>
    <submittedName>
        <fullName evidence="1">Uncharacterized protein</fullName>
    </submittedName>
</protein>
<evidence type="ECO:0000313" key="2">
    <source>
        <dbReference type="Proteomes" id="UP000185744"/>
    </source>
</evidence>
<name>A0A1Q6DWY0_METT1</name>
<organism evidence="1 2">
    <name type="scientific">Methanohalarchaeum thermophilum</name>
    <dbReference type="NCBI Taxonomy" id="1903181"/>
    <lineage>
        <taxon>Archaea</taxon>
        <taxon>Methanobacteriati</taxon>
        <taxon>Methanobacteriota</taxon>
        <taxon>Methanonatronarchaeia</taxon>
        <taxon>Methanonatronarchaeales</taxon>
        <taxon>Methanonatronarchaeaceae</taxon>
        <taxon>Candidatus Methanohalarchaeum</taxon>
    </lineage>
</organism>
<gene>
    <name evidence="1" type="ORF">BTN85_1364</name>
</gene>
<comment type="caution">
    <text evidence="1">The sequence shown here is derived from an EMBL/GenBank/DDBJ whole genome shotgun (WGS) entry which is preliminary data.</text>
</comment>
<keyword evidence="2" id="KW-1185">Reference proteome</keyword>
<dbReference type="Proteomes" id="UP000185744">
    <property type="component" value="Unassembled WGS sequence"/>
</dbReference>